<dbReference type="PANTHER" id="PTHR47979">
    <property type="entry name" value="DRAB11-RELATED"/>
    <property type="match status" value="1"/>
</dbReference>
<dbReference type="Proteomes" id="UP001149090">
    <property type="component" value="Unassembled WGS sequence"/>
</dbReference>
<gene>
    <name evidence="6" type="ORF">M0811_11712</name>
</gene>
<dbReference type="GO" id="GO:0003924">
    <property type="term" value="F:GTPase activity"/>
    <property type="evidence" value="ECO:0007669"/>
    <property type="project" value="InterPro"/>
</dbReference>
<dbReference type="OrthoDB" id="9989112at2759"/>
<dbReference type="EMBL" id="JAPDFW010000105">
    <property type="protein sequence ID" value="KAJ5069369.1"/>
    <property type="molecule type" value="Genomic_DNA"/>
</dbReference>
<dbReference type="InterPro" id="IPR027417">
    <property type="entry name" value="P-loop_NTPase"/>
</dbReference>
<dbReference type="SMART" id="SM00173">
    <property type="entry name" value="RAS"/>
    <property type="match status" value="1"/>
</dbReference>
<dbReference type="PRINTS" id="PR00449">
    <property type="entry name" value="RASTRNSFRMNG"/>
</dbReference>
<dbReference type="InterPro" id="IPR050209">
    <property type="entry name" value="Rab_GTPases_membrane_traffic"/>
</dbReference>
<dbReference type="PROSITE" id="PS51421">
    <property type="entry name" value="RAS"/>
    <property type="match status" value="1"/>
</dbReference>
<organism evidence="6 7">
    <name type="scientific">Anaeramoeba ignava</name>
    <name type="common">Anaerobic marine amoeba</name>
    <dbReference type="NCBI Taxonomy" id="1746090"/>
    <lineage>
        <taxon>Eukaryota</taxon>
        <taxon>Metamonada</taxon>
        <taxon>Anaeramoebidae</taxon>
        <taxon>Anaeramoeba</taxon>
    </lineage>
</organism>
<dbReference type="SMART" id="SM00174">
    <property type="entry name" value="RHO"/>
    <property type="match status" value="1"/>
</dbReference>
<reference evidence="6" key="1">
    <citation type="submission" date="2022-10" db="EMBL/GenBank/DDBJ databases">
        <title>Novel sulphate-reducing endosymbionts in the free-living metamonad Anaeramoeba.</title>
        <authorList>
            <person name="Jerlstrom-Hultqvist J."/>
            <person name="Cepicka I."/>
            <person name="Gallot-Lavallee L."/>
            <person name="Salas-Leiva D."/>
            <person name="Curtis B.A."/>
            <person name="Zahonova K."/>
            <person name="Pipaliya S."/>
            <person name="Dacks J."/>
            <person name="Roger A.J."/>
        </authorList>
    </citation>
    <scope>NUCLEOTIDE SEQUENCE</scope>
    <source>
        <strain evidence="6">BMAN</strain>
    </source>
</reference>
<dbReference type="PROSITE" id="PS51419">
    <property type="entry name" value="RAB"/>
    <property type="match status" value="1"/>
</dbReference>
<dbReference type="Gene3D" id="3.40.50.300">
    <property type="entry name" value="P-loop containing nucleotide triphosphate hydrolases"/>
    <property type="match status" value="1"/>
</dbReference>
<dbReference type="Pfam" id="PF00071">
    <property type="entry name" value="Ras"/>
    <property type="match status" value="1"/>
</dbReference>
<dbReference type="GO" id="GO:0012505">
    <property type="term" value="C:endomembrane system"/>
    <property type="evidence" value="ECO:0007669"/>
    <property type="project" value="UniProtKB-SubCell"/>
</dbReference>
<accession>A0A9Q0R6V2</accession>
<proteinExistence type="inferred from homology"/>
<evidence type="ECO:0000313" key="6">
    <source>
        <dbReference type="EMBL" id="KAJ5069369.1"/>
    </source>
</evidence>
<keyword evidence="4" id="KW-0472">Membrane</keyword>
<evidence type="ECO:0000256" key="1">
    <source>
        <dbReference type="ARBA" id="ARBA00004308"/>
    </source>
</evidence>
<comment type="subcellular location">
    <subcellularLocation>
        <location evidence="1">Endomembrane system</location>
    </subcellularLocation>
</comment>
<evidence type="ECO:0000256" key="2">
    <source>
        <dbReference type="ARBA" id="ARBA00006270"/>
    </source>
</evidence>
<dbReference type="InterPro" id="IPR001806">
    <property type="entry name" value="Small_GTPase"/>
</dbReference>
<dbReference type="AlphaFoldDB" id="A0A9Q0R6V2"/>
<dbReference type="OMA" id="ANGVMQY"/>
<protein>
    <submittedName>
        <fullName evidence="6">Ras-related protein rab-4a</fullName>
    </submittedName>
</protein>
<dbReference type="PROSITE" id="PS51420">
    <property type="entry name" value="RHO"/>
    <property type="match status" value="1"/>
</dbReference>
<dbReference type="NCBIfam" id="TIGR00231">
    <property type="entry name" value="small_GTP"/>
    <property type="match status" value="1"/>
</dbReference>
<name>A0A9Q0R6V2_ANAIG</name>
<evidence type="ECO:0000256" key="4">
    <source>
        <dbReference type="ARBA" id="ARBA00023136"/>
    </source>
</evidence>
<keyword evidence="3" id="KW-0547">Nucleotide-binding</keyword>
<dbReference type="InterPro" id="IPR005225">
    <property type="entry name" value="Small_GTP-bd"/>
</dbReference>
<dbReference type="FunFam" id="3.40.50.300:FF:000586">
    <property type="entry name" value="Rab family GTPase"/>
    <property type="match status" value="1"/>
</dbReference>
<comment type="similarity">
    <text evidence="2">Belongs to the small GTPase superfamily. Rab family.</text>
</comment>
<feature type="region of interest" description="Disordered" evidence="5">
    <location>
        <begin position="191"/>
        <end position="211"/>
    </location>
</feature>
<evidence type="ECO:0000256" key="5">
    <source>
        <dbReference type="SAM" id="MobiDB-lite"/>
    </source>
</evidence>
<comment type="caution">
    <text evidence="6">The sequence shown here is derived from an EMBL/GenBank/DDBJ whole genome shotgun (WGS) entry which is preliminary data.</text>
</comment>
<dbReference type="SUPFAM" id="SSF52540">
    <property type="entry name" value="P-loop containing nucleoside triphosphate hydrolases"/>
    <property type="match status" value="1"/>
</dbReference>
<dbReference type="SMART" id="SM00176">
    <property type="entry name" value="RAN"/>
    <property type="match status" value="1"/>
</dbReference>
<keyword evidence="7" id="KW-1185">Reference proteome</keyword>
<evidence type="ECO:0000256" key="3">
    <source>
        <dbReference type="ARBA" id="ARBA00022741"/>
    </source>
</evidence>
<dbReference type="SMART" id="SM00175">
    <property type="entry name" value="RAB"/>
    <property type="match status" value="1"/>
</dbReference>
<sequence length="211" mass="23891">MATYNYIFKYIIIGAMGTGKSSLLHRFTEGKFIPECPHTIGVEFSSRIVEIMKDHIKIQVWDTAGQERFRAVTKSYFRGALGVLLVFDTSRRNTFVHLNTWLSDVNKCTSPDAVIVMIGNKTDIQERQVSFEEAKNYADEHGLTYLETSAKTGENVETAFLQTARIIYEKIKDGKLDLHLATKKSNTSENPQIIIDSPFENNPKKKSKGCC</sequence>
<evidence type="ECO:0000313" key="7">
    <source>
        <dbReference type="Proteomes" id="UP001149090"/>
    </source>
</evidence>
<dbReference type="GO" id="GO:0005525">
    <property type="term" value="F:GTP binding"/>
    <property type="evidence" value="ECO:0007669"/>
    <property type="project" value="InterPro"/>
</dbReference>